<reference evidence="7" key="2">
    <citation type="submission" date="2020-06" db="EMBL/GenBank/DDBJ databases">
        <title>Helianthus annuus Genome sequencing and assembly Release 2.</title>
        <authorList>
            <person name="Gouzy J."/>
            <person name="Langlade N."/>
            <person name="Munos S."/>
        </authorList>
    </citation>
    <scope>NUCLEOTIDE SEQUENCE</scope>
    <source>
        <tissue evidence="7">Leaves</tissue>
    </source>
</reference>
<comment type="caution">
    <text evidence="7">The sequence shown here is derived from an EMBL/GenBank/DDBJ whole genome shotgun (WGS) entry which is preliminary data.</text>
</comment>
<proteinExistence type="predicted"/>
<sequence>MTCLLKKRFIYDEWLMPHTAAKLKFPYYWDEEWYQSTVKDEL</sequence>
<dbReference type="EMBL" id="MNCJ02000318">
    <property type="protein sequence ID" value="KAF5815114.1"/>
    <property type="molecule type" value="Genomic_DNA"/>
</dbReference>
<dbReference type="GO" id="GO:0046872">
    <property type="term" value="F:metal ion binding"/>
    <property type="evidence" value="ECO:0007669"/>
    <property type="project" value="UniProtKB-KW"/>
</dbReference>
<dbReference type="InterPro" id="IPR014710">
    <property type="entry name" value="RmlC-like_jellyroll"/>
</dbReference>
<keyword evidence="4" id="KW-0256">Endoplasmic reticulum</keyword>
<keyword evidence="8" id="KW-1185">Reference proteome</keyword>
<evidence type="ECO:0000256" key="5">
    <source>
        <dbReference type="ARBA" id="ARBA00022833"/>
    </source>
</evidence>
<dbReference type="InterPro" id="IPR000526">
    <property type="entry name" value="Auxin-bd"/>
</dbReference>
<keyword evidence="6" id="KW-0325">Glycoprotein</keyword>
<evidence type="ECO:0000313" key="7">
    <source>
        <dbReference type="EMBL" id="KAF5815114.1"/>
    </source>
</evidence>
<protein>
    <submittedName>
        <fullName evidence="7">Auxin-binding protein</fullName>
    </submittedName>
</protein>
<evidence type="ECO:0000313" key="8">
    <source>
        <dbReference type="Proteomes" id="UP000215914"/>
    </source>
</evidence>
<evidence type="ECO:0000256" key="6">
    <source>
        <dbReference type="ARBA" id="ARBA00023180"/>
    </source>
</evidence>
<dbReference type="Pfam" id="PF02041">
    <property type="entry name" value="Auxin_BP"/>
    <property type="match status" value="1"/>
</dbReference>
<gene>
    <name evidence="7" type="ORF">HanXRQr2_Chr03g0119171</name>
</gene>
<name>A0A9K3JH95_HELAN</name>
<keyword evidence="3" id="KW-0732">Signal</keyword>
<keyword evidence="2" id="KW-0479">Metal-binding</keyword>
<evidence type="ECO:0000256" key="2">
    <source>
        <dbReference type="ARBA" id="ARBA00022723"/>
    </source>
</evidence>
<dbReference type="AlphaFoldDB" id="A0A9K3JH95"/>
<dbReference type="Proteomes" id="UP000215914">
    <property type="component" value="Unassembled WGS sequence"/>
</dbReference>
<evidence type="ECO:0000256" key="1">
    <source>
        <dbReference type="ARBA" id="ARBA00004240"/>
    </source>
</evidence>
<dbReference type="Gene3D" id="2.60.120.10">
    <property type="entry name" value="Jelly Rolls"/>
    <property type="match status" value="1"/>
</dbReference>
<comment type="subcellular location">
    <subcellularLocation>
        <location evidence="1">Endoplasmic reticulum</location>
    </subcellularLocation>
</comment>
<evidence type="ECO:0000256" key="4">
    <source>
        <dbReference type="ARBA" id="ARBA00022824"/>
    </source>
</evidence>
<keyword evidence="5" id="KW-0862">Zinc</keyword>
<dbReference type="Gramene" id="mRNA:HanXRQr2_Chr03g0119171">
    <property type="protein sequence ID" value="mRNA:HanXRQr2_Chr03g0119171"/>
    <property type="gene ID" value="HanXRQr2_Chr03g0119171"/>
</dbReference>
<reference evidence="7" key="1">
    <citation type="journal article" date="2017" name="Nature">
        <title>The sunflower genome provides insights into oil metabolism, flowering and Asterid evolution.</title>
        <authorList>
            <person name="Badouin H."/>
            <person name="Gouzy J."/>
            <person name="Grassa C.J."/>
            <person name="Murat F."/>
            <person name="Staton S.E."/>
            <person name="Cottret L."/>
            <person name="Lelandais-Briere C."/>
            <person name="Owens G.L."/>
            <person name="Carrere S."/>
            <person name="Mayjonade B."/>
            <person name="Legrand L."/>
            <person name="Gill N."/>
            <person name="Kane N.C."/>
            <person name="Bowers J.E."/>
            <person name="Hubner S."/>
            <person name="Bellec A."/>
            <person name="Berard A."/>
            <person name="Berges H."/>
            <person name="Blanchet N."/>
            <person name="Boniface M.C."/>
            <person name="Brunel D."/>
            <person name="Catrice O."/>
            <person name="Chaidir N."/>
            <person name="Claudel C."/>
            <person name="Donnadieu C."/>
            <person name="Faraut T."/>
            <person name="Fievet G."/>
            <person name="Helmstetter N."/>
            <person name="King M."/>
            <person name="Knapp S.J."/>
            <person name="Lai Z."/>
            <person name="Le Paslier M.C."/>
            <person name="Lippi Y."/>
            <person name="Lorenzon L."/>
            <person name="Mandel J.R."/>
            <person name="Marage G."/>
            <person name="Marchand G."/>
            <person name="Marquand E."/>
            <person name="Bret-Mestries E."/>
            <person name="Morien E."/>
            <person name="Nambeesan S."/>
            <person name="Nguyen T."/>
            <person name="Pegot-Espagnet P."/>
            <person name="Pouilly N."/>
            <person name="Raftis F."/>
            <person name="Sallet E."/>
            <person name="Schiex T."/>
            <person name="Thomas J."/>
            <person name="Vandecasteele C."/>
            <person name="Vares D."/>
            <person name="Vear F."/>
            <person name="Vautrin S."/>
            <person name="Crespi M."/>
            <person name="Mangin B."/>
            <person name="Burke J.M."/>
            <person name="Salse J."/>
            <person name="Munos S."/>
            <person name="Vincourt P."/>
            <person name="Rieseberg L.H."/>
            <person name="Langlade N.B."/>
        </authorList>
    </citation>
    <scope>NUCLEOTIDE SEQUENCE</scope>
    <source>
        <tissue evidence="7">Leaves</tissue>
    </source>
</reference>
<dbReference type="PANTHER" id="PTHR37236:SF1">
    <property type="entry name" value="AUXIN-BINDING PROTEIN 1"/>
    <property type="match status" value="1"/>
</dbReference>
<dbReference type="GO" id="GO:0005783">
    <property type="term" value="C:endoplasmic reticulum"/>
    <property type="evidence" value="ECO:0007669"/>
    <property type="project" value="UniProtKB-SubCell"/>
</dbReference>
<dbReference type="PANTHER" id="PTHR37236">
    <property type="entry name" value="AUXIN-BINDING PROTEIN 1"/>
    <property type="match status" value="1"/>
</dbReference>
<organism evidence="7 8">
    <name type="scientific">Helianthus annuus</name>
    <name type="common">Common sunflower</name>
    <dbReference type="NCBI Taxonomy" id="4232"/>
    <lineage>
        <taxon>Eukaryota</taxon>
        <taxon>Viridiplantae</taxon>
        <taxon>Streptophyta</taxon>
        <taxon>Embryophyta</taxon>
        <taxon>Tracheophyta</taxon>
        <taxon>Spermatophyta</taxon>
        <taxon>Magnoliopsida</taxon>
        <taxon>eudicotyledons</taxon>
        <taxon>Gunneridae</taxon>
        <taxon>Pentapetalae</taxon>
        <taxon>asterids</taxon>
        <taxon>campanulids</taxon>
        <taxon>Asterales</taxon>
        <taxon>Asteraceae</taxon>
        <taxon>Asteroideae</taxon>
        <taxon>Heliantheae alliance</taxon>
        <taxon>Heliantheae</taxon>
        <taxon>Helianthus</taxon>
    </lineage>
</organism>
<accession>A0A9K3JH95</accession>
<evidence type="ECO:0000256" key="3">
    <source>
        <dbReference type="ARBA" id="ARBA00022729"/>
    </source>
</evidence>
<dbReference type="GO" id="GO:0010011">
    <property type="term" value="F:auxin binding"/>
    <property type="evidence" value="ECO:0007669"/>
    <property type="project" value="InterPro"/>
</dbReference>